<feature type="region of interest" description="Disordered" evidence="1">
    <location>
        <begin position="1"/>
        <end position="23"/>
    </location>
</feature>
<evidence type="ECO:0000313" key="4">
    <source>
        <dbReference type="Proteomes" id="UP000663845"/>
    </source>
</evidence>
<evidence type="ECO:0000256" key="1">
    <source>
        <dbReference type="SAM" id="MobiDB-lite"/>
    </source>
</evidence>
<dbReference type="Proteomes" id="UP000663845">
    <property type="component" value="Unassembled WGS sequence"/>
</dbReference>
<evidence type="ECO:0000313" key="2">
    <source>
        <dbReference type="EMBL" id="CAF0955754.1"/>
    </source>
</evidence>
<evidence type="ECO:0000313" key="3">
    <source>
        <dbReference type="EMBL" id="CAF4284876.1"/>
    </source>
</evidence>
<comment type="caution">
    <text evidence="2">The sequence shown here is derived from an EMBL/GenBank/DDBJ whole genome shotgun (WGS) entry which is preliminary data.</text>
</comment>
<gene>
    <name evidence="2" type="ORF">JYZ213_LOCUS13555</name>
    <name evidence="3" type="ORF">OXD698_LOCUS45267</name>
</gene>
<accession>A0A814DHE4</accession>
<proteinExistence type="predicted"/>
<reference evidence="2" key="1">
    <citation type="submission" date="2021-02" db="EMBL/GenBank/DDBJ databases">
        <authorList>
            <person name="Nowell W R."/>
        </authorList>
    </citation>
    <scope>NUCLEOTIDE SEQUENCE</scope>
</reference>
<dbReference type="AlphaFoldDB" id="A0A814DHE4"/>
<dbReference type="Proteomes" id="UP000663844">
    <property type="component" value="Unassembled WGS sequence"/>
</dbReference>
<protein>
    <submittedName>
        <fullName evidence="2">Uncharacterized protein</fullName>
    </submittedName>
</protein>
<dbReference type="EMBL" id="CAJNOG010000109">
    <property type="protein sequence ID" value="CAF0955754.1"/>
    <property type="molecule type" value="Genomic_DNA"/>
</dbReference>
<organism evidence="2 4">
    <name type="scientific">Adineta steineri</name>
    <dbReference type="NCBI Taxonomy" id="433720"/>
    <lineage>
        <taxon>Eukaryota</taxon>
        <taxon>Metazoa</taxon>
        <taxon>Spiralia</taxon>
        <taxon>Gnathifera</taxon>
        <taxon>Rotifera</taxon>
        <taxon>Eurotatoria</taxon>
        <taxon>Bdelloidea</taxon>
        <taxon>Adinetida</taxon>
        <taxon>Adinetidae</taxon>
        <taxon>Adineta</taxon>
    </lineage>
</organism>
<dbReference type="EMBL" id="CAJOAZ010014791">
    <property type="protein sequence ID" value="CAF4284876.1"/>
    <property type="molecule type" value="Genomic_DNA"/>
</dbReference>
<sequence length="187" mass="18019">MQHSCHRQPYRPSHGTHHFHGIRYPRPQLSHQHIRMHRPVSYSPSPIKQDGVLSRIRAFFHPRIGTPSRQPLNINNGAASFIPQYTGMMHGGCGGIAGGGCGFGGIGGGGCGGDNGGGGGCGGGGDSSYGGGGCGGGGDSSYGSGGNCGGGGYDGGSDSSYGGGGNCGGDDGSGGNGSGCGGGGCGA</sequence>
<name>A0A814DHE4_9BILA</name>